<feature type="transmembrane region" description="Helical" evidence="1">
    <location>
        <begin position="87"/>
        <end position="105"/>
    </location>
</feature>
<keyword evidence="1" id="KW-0812">Transmembrane</keyword>
<dbReference type="EMBL" id="CP047650">
    <property type="protein sequence ID" value="QHJ00397.1"/>
    <property type="molecule type" value="Genomic_DNA"/>
</dbReference>
<name>A0A857J940_9BURK</name>
<sequence>MPFLASLILPFIVCFLLVGGTAMLWWTRLSTPWAYVAFGFLGVLGLHRCLLAIAELVKLFSGGGYFLEYQKRADVAKLMEKSLTGEAFAVSVALAIIGWFLLIWLKTIMVR</sequence>
<evidence type="ECO:0000313" key="2">
    <source>
        <dbReference type="EMBL" id="QHJ00397.1"/>
    </source>
</evidence>
<evidence type="ECO:0000313" key="3">
    <source>
        <dbReference type="Proteomes" id="UP000464787"/>
    </source>
</evidence>
<protein>
    <recommendedName>
        <fullName evidence="4">Transmembrane protein</fullName>
    </recommendedName>
</protein>
<accession>A0A857J940</accession>
<proteinExistence type="predicted"/>
<evidence type="ECO:0008006" key="4">
    <source>
        <dbReference type="Google" id="ProtNLM"/>
    </source>
</evidence>
<dbReference type="AlphaFoldDB" id="A0A857J940"/>
<keyword evidence="1" id="KW-0472">Membrane</keyword>
<keyword evidence="3" id="KW-1185">Reference proteome</keyword>
<gene>
    <name evidence="2" type="ORF">GT347_21895</name>
</gene>
<dbReference type="Proteomes" id="UP000464787">
    <property type="component" value="Chromosome"/>
</dbReference>
<feature type="transmembrane region" description="Helical" evidence="1">
    <location>
        <begin position="6"/>
        <end position="26"/>
    </location>
</feature>
<organism evidence="2 3">
    <name type="scientific">Xylophilus rhododendri</name>
    <dbReference type="NCBI Taxonomy" id="2697032"/>
    <lineage>
        <taxon>Bacteria</taxon>
        <taxon>Pseudomonadati</taxon>
        <taxon>Pseudomonadota</taxon>
        <taxon>Betaproteobacteria</taxon>
        <taxon>Burkholderiales</taxon>
        <taxon>Xylophilus</taxon>
    </lineage>
</organism>
<reference evidence="2 3" key="1">
    <citation type="submission" date="2020-01" db="EMBL/GenBank/DDBJ databases">
        <title>Genome sequencing of strain KACC 21265.</title>
        <authorList>
            <person name="Heo J."/>
            <person name="Kim S.-J."/>
            <person name="Kim J.-S."/>
            <person name="Hong S.-B."/>
            <person name="Kwon S.-W."/>
        </authorList>
    </citation>
    <scope>NUCLEOTIDE SEQUENCE [LARGE SCALE GENOMIC DNA]</scope>
    <source>
        <strain evidence="2 3">KACC 21265</strain>
    </source>
</reference>
<feature type="transmembrane region" description="Helical" evidence="1">
    <location>
        <begin position="33"/>
        <end position="54"/>
    </location>
</feature>
<keyword evidence="1" id="KW-1133">Transmembrane helix</keyword>
<dbReference type="RefSeq" id="WP_160554207.1">
    <property type="nucleotide sequence ID" value="NZ_CP047650.1"/>
</dbReference>
<dbReference type="KEGG" id="xyk:GT347_21895"/>
<evidence type="ECO:0000256" key="1">
    <source>
        <dbReference type="SAM" id="Phobius"/>
    </source>
</evidence>